<gene>
    <name evidence="3" type="ORF">H7I77_25200</name>
    <name evidence="2" type="ORF">RMCN_0773</name>
</gene>
<dbReference type="Proteomes" id="UP000069773">
    <property type="component" value="Unassembled WGS sequence"/>
</dbReference>
<dbReference type="EMBL" id="BCTA01000012">
    <property type="protein sequence ID" value="GAT07640.1"/>
    <property type="molecule type" value="Genomic_DNA"/>
</dbReference>
<sequence length="237" mass="26636">MTGHDQPDDPAAAANRRYQAALNALRDSERRVREAHQQYGSLYYRTKRFQTMTTILERVRVGLLPADWRDRLQPADYTDLIAHNPGYQFYSDADILVVAELQARPIADWEPHRGIGWRAALTAWRAAGHTVLDDYLAAHDATVATMRASGAAQATIEALRNAHRSLTSRARVMHEASYRAGLAAGGDPIDWRAWLRERISTWPDIPVRATELDALNDPNYRSDLDALPAYWTSGSSL</sequence>
<reference evidence="2 4" key="1">
    <citation type="journal article" date="2016" name="Genome Announc.">
        <title>Draft Genome Sequences of Five Rapidly Growing Mycobacterium Species, M. thermoresistibile, M. fortuitum subsp. acetamidolyticum, M. canariasense, M. brisbanense, and M. novocastrense.</title>
        <authorList>
            <person name="Katahira K."/>
            <person name="Ogura Y."/>
            <person name="Gotoh Y."/>
            <person name="Hayashi T."/>
        </authorList>
    </citation>
    <scope>NUCLEOTIDE SEQUENCE [LARGE SCALE GENOMIC DNA]</scope>
    <source>
        <strain evidence="2 4">JCM18114</strain>
    </source>
</reference>
<evidence type="ECO:0000313" key="3">
    <source>
        <dbReference type="EMBL" id="MCV7026609.1"/>
    </source>
</evidence>
<comment type="caution">
    <text evidence="3">The sequence shown here is derived from an EMBL/GenBank/DDBJ whole genome shotgun (WGS) entry which is preliminary data.</text>
</comment>
<name>A0AAW5SQQ6_MYCNV</name>
<evidence type="ECO:0000256" key="1">
    <source>
        <dbReference type="SAM" id="Coils"/>
    </source>
</evidence>
<reference evidence="3" key="3">
    <citation type="journal article" date="2022" name="BMC Genomics">
        <title>Comparative genome analysis of mycobacteria focusing on tRNA and non-coding RNA.</title>
        <authorList>
            <person name="Behra P.R.K."/>
            <person name="Pettersson B.M.F."/>
            <person name="Ramesh M."/>
            <person name="Das S."/>
            <person name="Dasgupta S."/>
            <person name="Kirsebom L.A."/>
        </authorList>
    </citation>
    <scope>NUCLEOTIDE SEQUENCE</scope>
    <source>
        <strain evidence="3">DSM 44203</strain>
    </source>
</reference>
<dbReference type="RefSeq" id="WP_067387437.1">
    <property type="nucleotide sequence ID" value="NZ_BCTA01000012.1"/>
</dbReference>
<feature type="coiled-coil region" evidence="1">
    <location>
        <begin position="11"/>
        <end position="38"/>
    </location>
</feature>
<proteinExistence type="predicted"/>
<evidence type="ECO:0000313" key="2">
    <source>
        <dbReference type="EMBL" id="GAT07640.1"/>
    </source>
</evidence>
<dbReference type="AlphaFoldDB" id="A0AAW5SQQ6"/>
<keyword evidence="4" id="KW-1185">Reference proteome</keyword>
<evidence type="ECO:0000313" key="5">
    <source>
        <dbReference type="Proteomes" id="UP001207528"/>
    </source>
</evidence>
<dbReference type="EMBL" id="JACKTI010000069">
    <property type="protein sequence ID" value="MCV7026609.1"/>
    <property type="molecule type" value="Genomic_DNA"/>
</dbReference>
<evidence type="ECO:0000313" key="4">
    <source>
        <dbReference type="Proteomes" id="UP000069773"/>
    </source>
</evidence>
<protein>
    <submittedName>
        <fullName evidence="3">Uncharacterized protein</fullName>
    </submittedName>
</protein>
<reference evidence="3" key="2">
    <citation type="submission" date="2020-07" db="EMBL/GenBank/DDBJ databases">
        <authorList>
            <person name="Pettersson B.M.F."/>
            <person name="Behra P.R.K."/>
            <person name="Ramesh M."/>
            <person name="Das S."/>
            <person name="Dasgupta S."/>
            <person name="Kirsebom L.A."/>
        </authorList>
    </citation>
    <scope>NUCLEOTIDE SEQUENCE</scope>
    <source>
        <strain evidence="3">DSM 44203</strain>
    </source>
</reference>
<keyword evidence="1" id="KW-0175">Coiled coil</keyword>
<dbReference type="Proteomes" id="UP001207528">
    <property type="component" value="Unassembled WGS sequence"/>
</dbReference>
<accession>A0AAW5SQQ6</accession>
<organism evidence="3 5">
    <name type="scientific">Mycolicibacterium novocastrense</name>
    <name type="common">Mycobacterium novocastrense</name>
    <dbReference type="NCBI Taxonomy" id="59813"/>
    <lineage>
        <taxon>Bacteria</taxon>
        <taxon>Bacillati</taxon>
        <taxon>Actinomycetota</taxon>
        <taxon>Actinomycetes</taxon>
        <taxon>Mycobacteriales</taxon>
        <taxon>Mycobacteriaceae</taxon>
        <taxon>Mycolicibacterium</taxon>
    </lineage>
</organism>